<gene>
    <name evidence="2" type="ORF">H4W81_000557</name>
</gene>
<reference evidence="2 3" key="1">
    <citation type="submission" date="2020-10" db="EMBL/GenBank/DDBJ databases">
        <title>Sequencing the genomes of 1000 actinobacteria strains.</title>
        <authorList>
            <person name="Klenk H.-P."/>
        </authorList>
    </citation>
    <scope>NUCLEOTIDE SEQUENCE [LARGE SCALE GENOMIC DNA]</scope>
    <source>
        <strain evidence="2 3">DSM 43748</strain>
    </source>
</reference>
<dbReference type="EMBL" id="JADBEF010000001">
    <property type="protein sequence ID" value="MBE1557778.1"/>
    <property type="molecule type" value="Genomic_DNA"/>
</dbReference>
<evidence type="ECO:0000313" key="3">
    <source>
        <dbReference type="Proteomes" id="UP000661607"/>
    </source>
</evidence>
<proteinExistence type="predicted"/>
<keyword evidence="3" id="KW-1185">Reference proteome</keyword>
<organism evidence="2 3">
    <name type="scientific">Nonomuraea africana</name>
    <dbReference type="NCBI Taxonomy" id="46171"/>
    <lineage>
        <taxon>Bacteria</taxon>
        <taxon>Bacillati</taxon>
        <taxon>Actinomycetota</taxon>
        <taxon>Actinomycetes</taxon>
        <taxon>Streptosporangiales</taxon>
        <taxon>Streptosporangiaceae</taxon>
        <taxon>Nonomuraea</taxon>
    </lineage>
</organism>
<sequence>MNGKEIAAVGDDDRRQQQRHAQYSPMVQPLDLSMQGPDHYDGPGDRTLG</sequence>
<evidence type="ECO:0000256" key="1">
    <source>
        <dbReference type="SAM" id="MobiDB-lite"/>
    </source>
</evidence>
<protein>
    <submittedName>
        <fullName evidence="2">Uncharacterized protein</fullName>
    </submittedName>
</protein>
<dbReference type="Proteomes" id="UP000661607">
    <property type="component" value="Unassembled WGS sequence"/>
</dbReference>
<evidence type="ECO:0000313" key="2">
    <source>
        <dbReference type="EMBL" id="MBE1557778.1"/>
    </source>
</evidence>
<feature type="region of interest" description="Disordered" evidence="1">
    <location>
        <begin position="1"/>
        <end position="49"/>
    </location>
</feature>
<feature type="compositionally biased region" description="Basic and acidic residues" evidence="1">
    <location>
        <begin position="38"/>
        <end position="49"/>
    </location>
</feature>
<name>A0ABR9K6Y7_9ACTN</name>
<dbReference type="RefSeq" id="WP_192773311.1">
    <property type="nucleotide sequence ID" value="NZ_BAAASY010000023.1"/>
</dbReference>
<accession>A0ABR9K6Y7</accession>
<comment type="caution">
    <text evidence="2">The sequence shown here is derived from an EMBL/GenBank/DDBJ whole genome shotgun (WGS) entry which is preliminary data.</text>
</comment>